<accession>A0ACD3AWL1</accession>
<keyword evidence="2" id="KW-1185">Reference proteome</keyword>
<reference evidence="1 2" key="1">
    <citation type="journal article" date="2019" name="Nat. Ecol. Evol.">
        <title>Megaphylogeny resolves global patterns of mushroom evolution.</title>
        <authorList>
            <person name="Varga T."/>
            <person name="Krizsan K."/>
            <person name="Foldi C."/>
            <person name="Dima B."/>
            <person name="Sanchez-Garcia M."/>
            <person name="Sanchez-Ramirez S."/>
            <person name="Szollosi G.J."/>
            <person name="Szarkandi J.G."/>
            <person name="Papp V."/>
            <person name="Albert L."/>
            <person name="Andreopoulos W."/>
            <person name="Angelini C."/>
            <person name="Antonin V."/>
            <person name="Barry K.W."/>
            <person name="Bougher N.L."/>
            <person name="Buchanan P."/>
            <person name="Buyck B."/>
            <person name="Bense V."/>
            <person name="Catcheside P."/>
            <person name="Chovatia M."/>
            <person name="Cooper J."/>
            <person name="Damon W."/>
            <person name="Desjardin D."/>
            <person name="Finy P."/>
            <person name="Geml J."/>
            <person name="Haridas S."/>
            <person name="Hughes K."/>
            <person name="Justo A."/>
            <person name="Karasinski D."/>
            <person name="Kautmanova I."/>
            <person name="Kiss B."/>
            <person name="Kocsube S."/>
            <person name="Kotiranta H."/>
            <person name="LaButti K.M."/>
            <person name="Lechner B.E."/>
            <person name="Liimatainen K."/>
            <person name="Lipzen A."/>
            <person name="Lukacs Z."/>
            <person name="Mihaltcheva S."/>
            <person name="Morgado L.N."/>
            <person name="Niskanen T."/>
            <person name="Noordeloos M.E."/>
            <person name="Ohm R.A."/>
            <person name="Ortiz-Santana B."/>
            <person name="Ovrebo C."/>
            <person name="Racz N."/>
            <person name="Riley R."/>
            <person name="Savchenko A."/>
            <person name="Shiryaev A."/>
            <person name="Soop K."/>
            <person name="Spirin V."/>
            <person name="Szebenyi C."/>
            <person name="Tomsovsky M."/>
            <person name="Tulloss R.E."/>
            <person name="Uehling J."/>
            <person name="Grigoriev I.V."/>
            <person name="Vagvolgyi C."/>
            <person name="Papp T."/>
            <person name="Martin F.M."/>
            <person name="Miettinen O."/>
            <person name="Hibbett D.S."/>
            <person name="Nagy L.G."/>
        </authorList>
    </citation>
    <scope>NUCLEOTIDE SEQUENCE [LARGE SCALE GENOMIC DNA]</scope>
    <source>
        <strain evidence="1 2">NL-1719</strain>
    </source>
</reference>
<proteinExistence type="predicted"/>
<dbReference type="EMBL" id="ML208318">
    <property type="protein sequence ID" value="TFK70110.1"/>
    <property type="molecule type" value="Genomic_DNA"/>
</dbReference>
<organism evidence="1 2">
    <name type="scientific">Pluteus cervinus</name>
    <dbReference type="NCBI Taxonomy" id="181527"/>
    <lineage>
        <taxon>Eukaryota</taxon>
        <taxon>Fungi</taxon>
        <taxon>Dikarya</taxon>
        <taxon>Basidiomycota</taxon>
        <taxon>Agaricomycotina</taxon>
        <taxon>Agaricomycetes</taxon>
        <taxon>Agaricomycetidae</taxon>
        <taxon>Agaricales</taxon>
        <taxon>Pluteineae</taxon>
        <taxon>Pluteaceae</taxon>
        <taxon>Pluteus</taxon>
    </lineage>
</organism>
<gene>
    <name evidence="1" type="ORF">BDN72DRAFT_959026</name>
</gene>
<evidence type="ECO:0000313" key="1">
    <source>
        <dbReference type="EMBL" id="TFK70110.1"/>
    </source>
</evidence>
<evidence type="ECO:0000313" key="2">
    <source>
        <dbReference type="Proteomes" id="UP000308600"/>
    </source>
</evidence>
<protein>
    <submittedName>
        <fullName evidence="1">Uncharacterized protein</fullName>
    </submittedName>
</protein>
<sequence>MSLTACTPAPPLADLPQELVDHIFHTLAEDKSALKDCTLVSKDVSRICQGHLFRSVHIQTPSHWIIGDDRQDNVRSLLQRRPYLLRTVKVLKIDTGHNEKEKRMSLMKPFTASVSGCELEQFKLSMSHYDFSCPDQGWEDIHDFFSNHRTSTYSSLVALDIEGIWCFPHEFLGLFQNLRKLRFAPGKDPAKRDWNEAHALQDTLPGEGCLSLQELELVELLDSPTWFYLLRCINYSTIRKLTVVQRSKVIRPQLQLFMERVGPFVEELVWNPSTTLGGGEGPPFRTFTNIHNFKLTGIHASQFQDRELLEWIAKCINKIPTSRTTHPLKITFDFPFLDVHPSHSATDSCPFAHPPDAPCKFRIPRLDLAQITGLHRRVDALLDGLSNFEMLTVMVDKSVDKNQSALMFPKLASQSKVVFEKRETLVCWFLLSKRWADENFRSLVDDSQP</sequence>
<dbReference type="Proteomes" id="UP000308600">
    <property type="component" value="Unassembled WGS sequence"/>
</dbReference>
<name>A0ACD3AWL1_9AGAR</name>